<dbReference type="Pfam" id="PF02129">
    <property type="entry name" value="Peptidase_S15"/>
    <property type="match status" value="1"/>
</dbReference>
<organism evidence="3 4">
    <name type="scientific">Niallia endozanthoxylica</name>
    <dbReference type="NCBI Taxonomy" id="2036016"/>
    <lineage>
        <taxon>Bacteria</taxon>
        <taxon>Bacillati</taxon>
        <taxon>Bacillota</taxon>
        <taxon>Bacilli</taxon>
        <taxon>Bacillales</taxon>
        <taxon>Bacillaceae</taxon>
        <taxon>Niallia</taxon>
    </lineage>
</organism>
<proteinExistence type="predicted"/>
<gene>
    <name evidence="3" type="ORF">F4V44_05435</name>
</gene>
<dbReference type="Gene3D" id="3.40.50.1820">
    <property type="entry name" value="alpha/beta hydrolase"/>
    <property type="match status" value="1"/>
</dbReference>
<dbReference type="PANTHER" id="PTHR43056">
    <property type="entry name" value="PEPTIDASE S9 PROLYL OLIGOPEPTIDASE"/>
    <property type="match status" value="1"/>
</dbReference>
<keyword evidence="1 3" id="KW-0378">Hydrolase</keyword>
<feature type="domain" description="Xaa-Pro dipeptidyl-peptidase C-terminal" evidence="2">
    <location>
        <begin position="322"/>
        <end position="574"/>
    </location>
</feature>
<evidence type="ECO:0000313" key="3">
    <source>
        <dbReference type="EMBL" id="KAA9027775.1"/>
    </source>
</evidence>
<dbReference type="InterPro" id="IPR000383">
    <property type="entry name" value="Xaa-Pro-like_dom"/>
</dbReference>
<dbReference type="PANTHER" id="PTHR43056:SF10">
    <property type="entry name" value="COCE_NOND FAMILY, PUTATIVE (AFU_ORTHOLOGUE AFUA_7G00600)-RELATED"/>
    <property type="match status" value="1"/>
</dbReference>
<dbReference type="SMART" id="SM00939">
    <property type="entry name" value="PepX_C"/>
    <property type="match status" value="1"/>
</dbReference>
<name>A0A5J5HXN3_9BACI</name>
<sequence length="583" mass="67344">MKKFKISLEKNVACSLSDGTILYADVYRPDDNRQYPVLLTRLPYNKSHPFYSHRYLDTNRLVENGYVVIIQDVRGRYASEGEFFPFKYEGKDGYDAVEWASNLPYSNGVVGMYGLSYYGYTQLLAAAENPPHLKAIFPAQTFNDLRKGSFFHNGAFGVGMLLTWALESIAPEEIRRKYIEKEIYQKKMFQLAQIVDHIEKEYKFFPQKELPSLKQLGVAEYFTELIEYELDDSFWDELSLTIEKVRNIKVPAFHLGGWYDNLLDPTIKNYQSLKENTDHPQKLMIGPWAHGDFSSQIGERKFGQHASQEWIDYKEDLTNLHLRWFDYWLKGKETNIMQEKPVKIFVMGTNKWREEDQWPLPQTTYIPYYFHSNGKANTRFGDGSLSVDIANEEPMDHFLFDPANPVQTRGGGTLFDQPHSVGPNDQRIIEEREDVLVYTSDSLTEAIEVTGFIKVILYAKTDASSTDFTAKLVDVAPDGTAFHLTDGIVRSSFRNSFSKQHENIKDQIIPYEINLWATSNVFLTGHKIRVEISSSNFPKFDVNFNNGTTMLDGTDYQKAYQTIYHTKEYPSHILLPIIPNSKI</sequence>
<dbReference type="SUPFAM" id="SSF53474">
    <property type="entry name" value="alpha/beta-Hydrolases"/>
    <property type="match status" value="1"/>
</dbReference>
<dbReference type="InterPro" id="IPR029058">
    <property type="entry name" value="AB_hydrolase_fold"/>
</dbReference>
<dbReference type="Pfam" id="PF08530">
    <property type="entry name" value="PepX_C"/>
    <property type="match status" value="1"/>
</dbReference>
<accession>A0A5J5HXN3</accession>
<dbReference type="SUPFAM" id="SSF49785">
    <property type="entry name" value="Galactose-binding domain-like"/>
    <property type="match status" value="1"/>
</dbReference>
<keyword evidence="4" id="KW-1185">Reference proteome</keyword>
<comment type="caution">
    <text evidence="3">The sequence shown here is derived from an EMBL/GenBank/DDBJ whole genome shotgun (WGS) entry which is preliminary data.</text>
</comment>
<dbReference type="OrthoDB" id="319764at2"/>
<dbReference type="RefSeq" id="WP_150438986.1">
    <property type="nucleotide sequence ID" value="NZ_VYKL01000012.1"/>
</dbReference>
<reference evidence="3 4" key="1">
    <citation type="submission" date="2019-09" db="EMBL/GenBank/DDBJ databases">
        <title>Whole genome sequences of isolates from the Mars Exploration Rovers.</title>
        <authorList>
            <person name="Seuylemezian A."/>
            <person name="Vaishampayan P."/>
        </authorList>
    </citation>
    <scope>NUCLEOTIDE SEQUENCE [LARGE SCALE GENOMIC DNA]</scope>
    <source>
        <strain evidence="3 4">MER_TA_151</strain>
    </source>
</reference>
<dbReference type="InterPro" id="IPR008979">
    <property type="entry name" value="Galactose-bd-like_sf"/>
</dbReference>
<dbReference type="AlphaFoldDB" id="A0A5J5HXN3"/>
<dbReference type="Gene3D" id="1.10.3020.10">
    <property type="entry name" value="alpha-amino acid ester hydrolase ( Helical cap domain)"/>
    <property type="match status" value="1"/>
</dbReference>
<dbReference type="InterPro" id="IPR013736">
    <property type="entry name" value="Xaa-Pro_dipept_C"/>
</dbReference>
<evidence type="ECO:0000259" key="2">
    <source>
        <dbReference type="SMART" id="SM00939"/>
    </source>
</evidence>
<dbReference type="NCBIfam" id="TIGR00976">
    <property type="entry name" value="CocE_NonD"/>
    <property type="match status" value="1"/>
</dbReference>
<dbReference type="InterPro" id="IPR050585">
    <property type="entry name" value="Xaa-Pro_dipeptidyl-ppase/CocE"/>
</dbReference>
<dbReference type="Proteomes" id="UP000326671">
    <property type="component" value="Unassembled WGS sequence"/>
</dbReference>
<dbReference type="GO" id="GO:0008239">
    <property type="term" value="F:dipeptidyl-peptidase activity"/>
    <property type="evidence" value="ECO:0007669"/>
    <property type="project" value="InterPro"/>
</dbReference>
<dbReference type="InterPro" id="IPR005674">
    <property type="entry name" value="CocE/Ser_esterase"/>
</dbReference>
<evidence type="ECO:0000313" key="4">
    <source>
        <dbReference type="Proteomes" id="UP000326671"/>
    </source>
</evidence>
<evidence type="ECO:0000256" key="1">
    <source>
        <dbReference type="ARBA" id="ARBA00022801"/>
    </source>
</evidence>
<dbReference type="EMBL" id="VYKL01000012">
    <property type="protein sequence ID" value="KAA9027775.1"/>
    <property type="molecule type" value="Genomic_DNA"/>
</dbReference>
<protein>
    <submittedName>
        <fullName evidence="3">CocE/NonD family hydrolase</fullName>
    </submittedName>
</protein>
<dbReference type="Gene3D" id="2.60.120.260">
    <property type="entry name" value="Galactose-binding domain-like"/>
    <property type="match status" value="1"/>
</dbReference>